<evidence type="ECO:0000313" key="3">
    <source>
        <dbReference type="Proteomes" id="UP000765509"/>
    </source>
</evidence>
<sequence length="121" mass="13537">MIRSSPCISGLILSKISDTTYSTALLPPDSPDRSKVTPDGGGLGYVFNQWIGTVTAILYLWVQRRNPKNSIPLPVVAKRSSNRNMSPLFLLYQASLFLDQNQLSPFLKTTNPIQLGKYLWH</sequence>
<dbReference type="EMBL" id="AVOT02012731">
    <property type="protein sequence ID" value="MBW0494762.1"/>
    <property type="molecule type" value="Genomic_DNA"/>
</dbReference>
<feature type="transmembrane region" description="Helical" evidence="1">
    <location>
        <begin position="42"/>
        <end position="62"/>
    </location>
</feature>
<protein>
    <submittedName>
        <fullName evidence="2">Uncharacterized protein</fullName>
    </submittedName>
</protein>
<gene>
    <name evidence="2" type="ORF">O181_034477</name>
</gene>
<dbReference type="Proteomes" id="UP000765509">
    <property type="component" value="Unassembled WGS sequence"/>
</dbReference>
<evidence type="ECO:0000313" key="2">
    <source>
        <dbReference type="EMBL" id="MBW0494762.1"/>
    </source>
</evidence>
<reference evidence="2" key="1">
    <citation type="submission" date="2021-03" db="EMBL/GenBank/DDBJ databases">
        <title>Draft genome sequence of rust myrtle Austropuccinia psidii MF-1, a brazilian biotype.</title>
        <authorList>
            <person name="Quecine M.C."/>
            <person name="Pachon D.M.R."/>
            <person name="Bonatelli M.L."/>
            <person name="Correr F.H."/>
            <person name="Franceschini L.M."/>
            <person name="Leite T.F."/>
            <person name="Margarido G.R.A."/>
            <person name="Almeida C.A."/>
            <person name="Ferrarezi J.A."/>
            <person name="Labate C.A."/>
        </authorList>
    </citation>
    <scope>NUCLEOTIDE SEQUENCE</scope>
    <source>
        <strain evidence="2">MF-1</strain>
    </source>
</reference>
<keyword evidence="1" id="KW-0812">Transmembrane</keyword>
<evidence type="ECO:0000256" key="1">
    <source>
        <dbReference type="SAM" id="Phobius"/>
    </source>
</evidence>
<dbReference type="AlphaFoldDB" id="A0A9Q3D6N5"/>
<keyword evidence="3" id="KW-1185">Reference proteome</keyword>
<keyword evidence="1" id="KW-0472">Membrane</keyword>
<keyword evidence="1" id="KW-1133">Transmembrane helix</keyword>
<organism evidence="2 3">
    <name type="scientific">Austropuccinia psidii MF-1</name>
    <dbReference type="NCBI Taxonomy" id="1389203"/>
    <lineage>
        <taxon>Eukaryota</taxon>
        <taxon>Fungi</taxon>
        <taxon>Dikarya</taxon>
        <taxon>Basidiomycota</taxon>
        <taxon>Pucciniomycotina</taxon>
        <taxon>Pucciniomycetes</taxon>
        <taxon>Pucciniales</taxon>
        <taxon>Sphaerophragmiaceae</taxon>
        <taxon>Austropuccinia</taxon>
    </lineage>
</organism>
<proteinExistence type="predicted"/>
<comment type="caution">
    <text evidence="2">The sequence shown here is derived from an EMBL/GenBank/DDBJ whole genome shotgun (WGS) entry which is preliminary data.</text>
</comment>
<name>A0A9Q3D6N5_9BASI</name>
<accession>A0A9Q3D6N5</accession>